<evidence type="ECO:0000256" key="3">
    <source>
        <dbReference type="ARBA" id="ARBA00022519"/>
    </source>
</evidence>
<keyword evidence="3" id="KW-0997">Cell inner membrane</keyword>
<dbReference type="GO" id="GO:0016757">
    <property type="term" value="F:glycosyltransferase activity"/>
    <property type="evidence" value="ECO:0007669"/>
    <property type="project" value="UniProtKB-KW"/>
</dbReference>
<dbReference type="CDD" id="cd02522">
    <property type="entry name" value="GT_2_like_a"/>
    <property type="match status" value="1"/>
</dbReference>
<feature type="domain" description="Glycosyltransferase 2-like" evidence="7">
    <location>
        <begin position="9"/>
        <end position="114"/>
    </location>
</feature>
<keyword evidence="6" id="KW-0472">Membrane</keyword>
<accession>A0A418XBP1</accession>
<evidence type="ECO:0000256" key="5">
    <source>
        <dbReference type="ARBA" id="ARBA00022679"/>
    </source>
</evidence>
<dbReference type="Gene3D" id="3.90.550.10">
    <property type="entry name" value="Spore Coat Polysaccharide Biosynthesis Protein SpsA, Chain A"/>
    <property type="match status" value="1"/>
</dbReference>
<keyword evidence="4" id="KW-0328">Glycosyltransferase</keyword>
<comment type="subcellular location">
    <subcellularLocation>
        <location evidence="1">Cell membrane</location>
    </subcellularLocation>
</comment>
<dbReference type="InterPro" id="IPR001173">
    <property type="entry name" value="Glyco_trans_2-like"/>
</dbReference>
<evidence type="ECO:0000256" key="4">
    <source>
        <dbReference type="ARBA" id="ARBA00022676"/>
    </source>
</evidence>
<evidence type="ECO:0000256" key="1">
    <source>
        <dbReference type="ARBA" id="ARBA00004236"/>
    </source>
</evidence>
<sequence length="233" mass="25651">MAMTAPLLSVIIPALNEAENLPRLLEDLHILRAVGAELILVDGGSHDGSAQQSVTAVDQILTTAPGRARQMNAGASLASGRYLWFLHADTRVPARACQRLLEVLGEQPAWGRFDVQLSGAGPSLRLIGNMISLRSRLTGIASGDQGIFVARSVFAELGGYAELPLMEDLELSRRLKRLARPRCLWPPLVTSSRRWEQHGIWRTVLLMWRLRLAYYCGASPEKLARQYYGGPPS</sequence>
<dbReference type="InterPro" id="IPR026461">
    <property type="entry name" value="Trfase_2_rSAM/seldom_assoc"/>
</dbReference>
<keyword evidence="5 8" id="KW-0808">Transferase</keyword>
<dbReference type="GO" id="GO:0005886">
    <property type="term" value="C:plasma membrane"/>
    <property type="evidence" value="ECO:0007669"/>
    <property type="project" value="UniProtKB-SubCell"/>
</dbReference>
<organism evidence="8 9">
    <name type="scientific">Pseudomonas cavernicola</name>
    <dbReference type="NCBI Taxonomy" id="2320866"/>
    <lineage>
        <taxon>Bacteria</taxon>
        <taxon>Pseudomonadati</taxon>
        <taxon>Pseudomonadota</taxon>
        <taxon>Gammaproteobacteria</taxon>
        <taxon>Pseudomonadales</taxon>
        <taxon>Pseudomonadaceae</taxon>
        <taxon>Pseudomonas</taxon>
    </lineage>
</organism>
<proteinExistence type="predicted"/>
<reference evidence="8 9" key="1">
    <citation type="submission" date="2018-09" db="EMBL/GenBank/DDBJ databases">
        <authorList>
            <person name="Zhu H."/>
        </authorList>
    </citation>
    <scope>NUCLEOTIDE SEQUENCE [LARGE SCALE GENOMIC DNA]</scope>
    <source>
        <strain evidence="8 9">K1S02-6</strain>
    </source>
</reference>
<comment type="caution">
    <text evidence="8">The sequence shown here is derived from an EMBL/GenBank/DDBJ whole genome shotgun (WGS) entry which is preliminary data.</text>
</comment>
<name>A0A418XBP1_9PSED</name>
<protein>
    <submittedName>
        <fullName evidence="8">Glycosyltransferase</fullName>
    </submittedName>
</protein>
<dbReference type="PANTHER" id="PTHR43646">
    <property type="entry name" value="GLYCOSYLTRANSFERASE"/>
    <property type="match status" value="1"/>
</dbReference>
<dbReference type="OrthoDB" id="5291101at2"/>
<dbReference type="AlphaFoldDB" id="A0A418XBP1"/>
<evidence type="ECO:0000256" key="2">
    <source>
        <dbReference type="ARBA" id="ARBA00022475"/>
    </source>
</evidence>
<keyword evidence="2" id="KW-1003">Cell membrane</keyword>
<dbReference type="InterPro" id="IPR029044">
    <property type="entry name" value="Nucleotide-diphossugar_trans"/>
</dbReference>
<gene>
    <name evidence="8" type="ORF">D3879_17655</name>
</gene>
<evidence type="ECO:0000256" key="6">
    <source>
        <dbReference type="ARBA" id="ARBA00023136"/>
    </source>
</evidence>
<dbReference type="NCBIfam" id="TIGR04283">
    <property type="entry name" value="glyco_like_mftF"/>
    <property type="match status" value="1"/>
</dbReference>
<dbReference type="SUPFAM" id="SSF53448">
    <property type="entry name" value="Nucleotide-diphospho-sugar transferases"/>
    <property type="match status" value="1"/>
</dbReference>
<dbReference type="Pfam" id="PF00535">
    <property type="entry name" value="Glycos_transf_2"/>
    <property type="match status" value="1"/>
</dbReference>
<evidence type="ECO:0000313" key="8">
    <source>
        <dbReference type="EMBL" id="RJG09884.1"/>
    </source>
</evidence>
<dbReference type="EMBL" id="QYUR01000006">
    <property type="protein sequence ID" value="RJG09884.1"/>
    <property type="molecule type" value="Genomic_DNA"/>
</dbReference>
<evidence type="ECO:0000259" key="7">
    <source>
        <dbReference type="Pfam" id="PF00535"/>
    </source>
</evidence>
<evidence type="ECO:0000313" key="9">
    <source>
        <dbReference type="Proteomes" id="UP000284021"/>
    </source>
</evidence>
<dbReference type="Proteomes" id="UP000284021">
    <property type="component" value="Unassembled WGS sequence"/>
</dbReference>
<dbReference type="PANTHER" id="PTHR43646:SF2">
    <property type="entry name" value="GLYCOSYLTRANSFERASE 2-LIKE DOMAIN-CONTAINING PROTEIN"/>
    <property type="match status" value="1"/>
</dbReference>
<keyword evidence="9" id="KW-1185">Reference proteome</keyword>